<dbReference type="GeneID" id="28828705"/>
<accession>A0A132B5P3</accession>
<sequence length="302" mass="33940">MATVLETRAEKFGARSFQIESDLHLEGGPNRFDPYEFYTFPHIGRFLLLPGDIGSLKATHATRYKTFTDRMRKEYDHVFLIAGNAEWKNGNVSMSDTLSTFKKLPFDDIGETPTPGRLTVLENETYDMETEYGLNITILGCTMWSKIRADAPRGAGDGASINGNSQAAHNARYEESIAWIRRTVLEVRHNKPNHTIIVMTHHAPTIRGSGQKRRELSPTDNTATSLFSAYQTDILGGESVEGLRANDIWTFGHTHFSCDFEIDDVRVVANQRGGAKNDGAKMHGLEHNFREEDQYKTPVKNA</sequence>
<name>A0A132B5P3_MOLSC</name>
<dbReference type="KEGG" id="psco:LY89DRAFT_725494"/>
<dbReference type="InterPro" id="IPR029052">
    <property type="entry name" value="Metallo-depent_PP-like"/>
</dbReference>
<proteinExistence type="predicted"/>
<dbReference type="InParanoid" id="A0A132B5P3"/>
<evidence type="ECO:0000313" key="3">
    <source>
        <dbReference type="Proteomes" id="UP000070700"/>
    </source>
</evidence>
<dbReference type="EMBL" id="KQ947438">
    <property type="protein sequence ID" value="KUJ07735.1"/>
    <property type="molecule type" value="Genomic_DNA"/>
</dbReference>
<organism evidence="2 3">
    <name type="scientific">Mollisia scopiformis</name>
    <name type="common">Conifer needle endophyte fungus</name>
    <name type="synonym">Phialocephala scopiformis</name>
    <dbReference type="NCBI Taxonomy" id="149040"/>
    <lineage>
        <taxon>Eukaryota</taxon>
        <taxon>Fungi</taxon>
        <taxon>Dikarya</taxon>
        <taxon>Ascomycota</taxon>
        <taxon>Pezizomycotina</taxon>
        <taxon>Leotiomycetes</taxon>
        <taxon>Helotiales</taxon>
        <taxon>Mollisiaceae</taxon>
        <taxon>Mollisia</taxon>
    </lineage>
</organism>
<dbReference type="AlphaFoldDB" id="A0A132B5P3"/>
<reference evidence="2 3" key="1">
    <citation type="submission" date="2015-10" db="EMBL/GenBank/DDBJ databases">
        <title>Full genome of DAOMC 229536 Phialocephala scopiformis, a fungal endophyte of spruce producing the potent anti-insectan compound rugulosin.</title>
        <authorList>
            <consortium name="DOE Joint Genome Institute"/>
            <person name="Walker A.K."/>
            <person name="Frasz S.L."/>
            <person name="Seifert K.A."/>
            <person name="Miller J.D."/>
            <person name="Mondo S.J."/>
            <person name="Labutti K."/>
            <person name="Lipzen A."/>
            <person name="Dockter R."/>
            <person name="Kennedy M."/>
            <person name="Grigoriev I.V."/>
            <person name="Spatafora J.W."/>
        </authorList>
    </citation>
    <scope>NUCLEOTIDE SEQUENCE [LARGE SCALE GENOMIC DNA]</scope>
    <source>
        <strain evidence="2 3">CBS 120377</strain>
    </source>
</reference>
<dbReference type="Gene3D" id="3.60.21.10">
    <property type="match status" value="1"/>
</dbReference>
<feature type="region of interest" description="Disordered" evidence="1">
    <location>
        <begin position="274"/>
        <end position="302"/>
    </location>
</feature>
<evidence type="ECO:0000256" key="1">
    <source>
        <dbReference type="SAM" id="MobiDB-lite"/>
    </source>
</evidence>
<protein>
    <submittedName>
        <fullName evidence="2">Uncharacterized protein</fullName>
    </submittedName>
</protein>
<dbReference type="PANTHER" id="PTHR37844:SF2">
    <property type="entry name" value="SER_THR PROTEIN PHOSPHATASE SUPERFAMILY (AFU_ORTHOLOGUE AFUA_1G14840)"/>
    <property type="match status" value="1"/>
</dbReference>
<feature type="compositionally biased region" description="Basic and acidic residues" evidence="1">
    <location>
        <begin position="278"/>
        <end position="295"/>
    </location>
</feature>
<dbReference type="SUPFAM" id="SSF56300">
    <property type="entry name" value="Metallo-dependent phosphatases"/>
    <property type="match status" value="1"/>
</dbReference>
<dbReference type="PANTHER" id="PTHR37844">
    <property type="entry name" value="SER/THR PROTEIN PHOSPHATASE SUPERFAMILY (AFU_ORTHOLOGUE AFUA_1G14840)"/>
    <property type="match status" value="1"/>
</dbReference>
<evidence type="ECO:0000313" key="2">
    <source>
        <dbReference type="EMBL" id="KUJ07735.1"/>
    </source>
</evidence>
<gene>
    <name evidence="2" type="ORF">LY89DRAFT_725494</name>
</gene>
<dbReference type="RefSeq" id="XP_018062090.1">
    <property type="nucleotide sequence ID" value="XM_018218979.1"/>
</dbReference>
<dbReference type="OrthoDB" id="3561946at2759"/>
<keyword evidence="3" id="KW-1185">Reference proteome</keyword>
<dbReference type="Proteomes" id="UP000070700">
    <property type="component" value="Unassembled WGS sequence"/>
</dbReference>